<name>A0A0V1JNS0_TRIPS</name>
<evidence type="ECO:0000313" key="2">
    <source>
        <dbReference type="Proteomes" id="UP000054826"/>
    </source>
</evidence>
<gene>
    <name evidence="1" type="ORF">T4C_421</name>
</gene>
<organism evidence="1 2">
    <name type="scientific">Trichinella pseudospiralis</name>
    <name type="common">Parasitic roundworm</name>
    <dbReference type="NCBI Taxonomy" id="6337"/>
    <lineage>
        <taxon>Eukaryota</taxon>
        <taxon>Metazoa</taxon>
        <taxon>Ecdysozoa</taxon>
        <taxon>Nematoda</taxon>
        <taxon>Enoplea</taxon>
        <taxon>Dorylaimia</taxon>
        <taxon>Trichinellida</taxon>
        <taxon>Trichinellidae</taxon>
        <taxon>Trichinella</taxon>
    </lineage>
</organism>
<evidence type="ECO:0000313" key="1">
    <source>
        <dbReference type="EMBL" id="KRZ36608.1"/>
    </source>
</evidence>
<protein>
    <submittedName>
        <fullName evidence="1">Uncharacterized protein</fullName>
    </submittedName>
</protein>
<dbReference type="AlphaFoldDB" id="A0A0V1JNS0"/>
<dbReference type="EMBL" id="JYDV01000070">
    <property type="protein sequence ID" value="KRZ36608.1"/>
    <property type="molecule type" value="Genomic_DNA"/>
</dbReference>
<sequence length="162" mass="18508">MKQTYTKYTQCLYLLNGVDNYTAMISCEMTNRVTLTVVVGTGLNNDNQVRFPVEFLPQFTNDSAEQEQPLRDCPSQRFNKPDSYHNLFIVSWITRVYFYHFIVYTSPPMEVFHHTAAGSISCSFRIGLTSVPAAVFTRALRFMPSDEGYNSKILPIGQLLLV</sequence>
<accession>A0A0V1JNS0</accession>
<proteinExistence type="predicted"/>
<comment type="caution">
    <text evidence="1">The sequence shown here is derived from an EMBL/GenBank/DDBJ whole genome shotgun (WGS) entry which is preliminary data.</text>
</comment>
<dbReference type="Proteomes" id="UP000054826">
    <property type="component" value="Unassembled WGS sequence"/>
</dbReference>
<reference evidence="1 2" key="1">
    <citation type="submission" date="2015-01" db="EMBL/GenBank/DDBJ databases">
        <title>Evolution of Trichinella species and genotypes.</title>
        <authorList>
            <person name="Korhonen P.K."/>
            <person name="Edoardo P."/>
            <person name="Giuseppe L.R."/>
            <person name="Gasser R.B."/>
        </authorList>
    </citation>
    <scope>NUCLEOTIDE SEQUENCE [LARGE SCALE GENOMIC DNA]</scope>
    <source>
        <strain evidence="1">ISS176</strain>
    </source>
</reference>